<dbReference type="SMART" id="SM00849">
    <property type="entry name" value="Lactamase_B"/>
    <property type="match status" value="1"/>
</dbReference>
<comment type="caution">
    <text evidence="2">The sequence shown here is derived from an EMBL/GenBank/DDBJ whole genome shotgun (WGS) entry which is preliminary data.</text>
</comment>
<keyword evidence="3" id="KW-1185">Reference proteome</keyword>
<organism evidence="2 3">
    <name type="scientific">Methanooceanicella nereidis</name>
    <dbReference type="NCBI Taxonomy" id="2052831"/>
    <lineage>
        <taxon>Archaea</taxon>
        <taxon>Methanobacteriati</taxon>
        <taxon>Methanobacteriota</taxon>
        <taxon>Stenosarchaea group</taxon>
        <taxon>Methanomicrobia</taxon>
        <taxon>Methanocellales</taxon>
        <taxon>Methanocellaceae</taxon>
        <taxon>Methanooceanicella</taxon>
    </lineage>
</organism>
<dbReference type="InterPro" id="IPR001279">
    <property type="entry name" value="Metallo-B-lactamas"/>
</dbReference>
<accession>A0AAP2RE36</accession>
<protein>
    <submittedName>
        <fullName evidence="2">MBL fold metallo-hydrolase</fullName>
    </submittedName>
</protein>
<gene>
    <name evidence="2" type="ORF">CUJ83_13340</name>
</gene>
<dbReference type="InterPro" id="IPR050855">
    <property type="entry name" value="NDM-1-like"/>
</dbReference>
<evidence type="ECO:0000313" key="3">
    <source>
        <dbReference type="Proteomes" id="UP001320159"/>
    </source>
</evidence>
<dbReference type="InterPro" id="IPR036866">
    <property type="entry name" value="RibonucZ/Hydroxyglut_hydro"/>
</dbReference>
<feature type="domain" description="Metallo-beta-lactamase" evidence="1">
    <location>
        <begin position="16"/>
        <end position="191"/>
    </location>
</feature>
<sequence>MKLKKICGDTHYIPGITNVMVYDDIMVDPSNNENVDWDNIKLNFNMALVTHGHTDHFWNGAKLRKTGTKIYAPRDERGFMENPSVNTSGIFNWARPPESMLPWFFKGVPCPVDGTLEDIDDLPLETFPLPGHTQWQTGFLTPDGVLMVSDAIVTKKIWDTKRMVFYTTPYDAKNTLKAIMDSDAEWVLASHADLMTGDEAAELAEINIRGIDSIEAAVIDALEGGEYSTEEMVSRVGVALNVRCDFSMHLIVVTTVRAFLHALYETGKAEYVLRDHRIMWRLR</sequence>
<dbReference type="EMBL" id="PGCK01000012">
    <property type="protein sequence ID" value="MCD1295981.1"/>
    <property type="molecule type" value="Genomic_DNA"/>
</dbReference>
<name>A0AAP2RE36_9EURY</name>
<dbReference type="AlphaFoldDB" id="A0AAP2RE36"/>
<dbReference type="Proteomes" id="UP001320159">
    <property type="component" value="Unassembled WGS sequence"/>
</dbReference>
<proteinExistence type="predicted"/>
<evidence type="ECO:0000259" key="1">
    <source>
        <dbReference type="SMART" id="SM00849"/>
    </source>
</evidence>
<dbReference type="SUPFAM" id="SSF56281">
    <property type="entry name" value="Metallo-hydrolase/oxidoreductase"/>
    <property type="match status" value="1"/>
</dbReference>
<dbReference type="Pfam" id="PF00753">
    <property type="entry name" value="Lactamase_B"/>
    <property type="match status" value="1"/>
</dbReference>
<dbReference type="Gene3D" id="3.60.15.10">
    <property type="entry name" value="Ribonuclease Z/Hydroxyacylglutathione hydrolase-like"/>
    <property type="match status" value="1"/>
</dbReference>
<dbReference type="PANTHER" id="PTHR42951">
    <property type="entry name" value="METALLO-BETA-LACTAMASE DOMAIN-CONTAINING"/>
    <property type="match status" value="1"/>
</dbReference>
<dbReference type="PANTHER" id="PTHR42951:SF14">
    <property type="entry name" value="METALLO-BETA-LACTAMASE SUPERFAMILY PROTEIN"/>
    <property type="match status" value="1"/>
</dbReference>
<evidence type="ECO:0000313" key="2">
    <source>
        <dbReference type="EMBL" id="MCD1295981.1"/>
    </source>
</evidence>
<reference evidence="2 3" key="1">
    <citation type="submission" date="2017-11" db="EMBL/GenBank/DDBJ databases">
        <title>Isolation and Characterization of Family Methanocellaceae Species from Potential Methane Hydrate Area Offshore Southwestern Taiwan.</title>
        <authorList>
            <person name="Zhang W.-L."/>
            <person name="Chen W.-C."/>
            <person name="Lai M.-C."/>
            <person name="Chen S.-C."/>
        </authorList>
    </citation>
    <scope>NUCLEOTIDE SEQUENCE [LARGE SCALE GENOMIC DNA]</scope>
    <source>
        <strain evidence="2 3">CWC-04</strain>
    </source>
</reference>